<comment type="subcellular location">
    <subcellularLocation>
        <location evidence="1">Membrane</location>
        <topology evidence="1">Multi-pass membrane protein</topology>
    </subcellularLocation>
</comment>
<dbReference type="STRING" id="311403.Arad_4779"/>
<dbReference type="PANTHER" id="PTHR37422">
    <property type="entry name" value="TEICHURONIC ACID BIOSYNTHESIS PROTEIN TUAE"/>
    <property type="match status" value="1"/>
</dbReference>
<feature type="transmembrane region" description="Helical" evidence="5">
    <location>
        <begin position="261"/>
        <end position="280"/>
    </location>
</feature>
<evidence type="ECO:0000256" key="5">
    <source>
        <dbReference type="SAM" id="Phobius"/>
    </source>
</evidence>
<protein>
    <submittedName>
        <fullName evidence="7">Synthesis of o-antigen protein</fullName>
    </submittedName>
</protein>
<dbReference type="InterPro" id="IPR051533">
    <property type="entry name" value="WaaL-like"/>
</dbReference>
<evidence type="ECO:0000313" key="8">
    <source>
        <dbReference type="Proteomes" id="UP000001600"/>
    </source>
</evidence>
<name>B9JE60_RHIR8</name>
<dbReference type="InterPro" id="IPR007016">
    <property type="entry name" value="O-antigen_ligase-rel_domated"/>
</dbReference>
<evidence type="ECO:0000256" key="2">
    <source>
        <dbReference type="ARBA" id="ARBA00022692"/>
    </source>
</evidence>
<accession>B9JE60</accession>
<feature type="transmembrane region" description="Helical" evidence="5">
    <location>
        <begin position="206"/>
        <end position="225"/>
    </location>
</feature>
<dbReference type="eggNOG" id="COG3307">
    <property type="taxonomic scope" value="Bacteria"/>
</dbReference>
<evidence type="ECO:0000256" key="4">
    <source>
        <dbReference type="ARBA" id="ARBA00023136"/>
    </source>
</evidence>
<feature type="transmembrane region" description="Helical" evidence="5">
    <location>
        <begin position="57"/>
        <end position="77"/>
    </location>
</feature>
<gene>
    <name evidence="7" type="ordered locus">Arad_4779</name>
</gene>
<dbReference type="PANTHER" id="PTHR37422:SF13">
    <property type="entry name" value="LIPOPOLYSACCHARIDE BIOSYNTHESIS PROTEIN PA4999-RELATED"/>
    <property type="match status" value="1"/>
</dbReference>
<evidence type="ECO:0000313" key="7">
    <source>
        <dbReference type="EMBL" id="ACM28405.1"/>
    </source>
</evidence>
<keyword evidence="4 5" id="KW-0472">Membrane</keyword>
<dbReference type="HOGENOM" id="CLU_613676_0_0_5"/>
<dbReference type="KEGG" id="ara:Arad_4779"/>
<feature type="transmembrane region" description="Helical" evidence="5">
    <location>
        <begin position="143"/>
        <end position="161"/>
    </location>
</feature>
<feature type="domain" description="O-antigen ligase-related" evidence="6">
    <location>
        <begin position="245"/>
        <end position="410"/>
    </location>
</feature>
<evidence type="ECO:0000259" key="6">
    <source>
        <dbReference type="Pfam" id="PF04932"/>
    </source>
</evidence>
<dbReference type="Pfam" id="PF04932">
    <property type="entry name" value="Wzy_C"/>
    <property type="match status" value="1"/>
</dbReference>
<evidence type="ECO:0000256" key="1">
    <source>
        <dbReference type="ARBA" id="ARBA00004141"/>
    </source>
</evidence>
<feature type="transmembrane region" description="Helical" evidence="5">
    <location>
        <begin position="287"/>
        <end position="303"/>
    </location>
</feature>
<sequence length="497" mass="55108">MPYSCPFTALLAVVNAPAYQTNRTWTKAEIPLDDLRAKKPHADPAAGAIAGKMTTGIMAQPVAIFGSLLWILVASATLVESDAYRYAVALLSLIALYYYLKAPVRPRTDWIGWLCMGWGAYVMTRFGITYWLTPEHDIGASDWLYAFPFFFPILGIAVLLYEPLFEKIIAAYFAATLAMLIATQHFREVFAGETVKPLIMNNQIHGAVACGMIVIFTLFWLLHYLTDKSSDRRIARFAYIVSPFIVGLCFIAIYGAKSKGVWLALSITLPLLALVALSYLRLKLGTIVIAVAAVLLVAGIYTARHNLDKTAGPTVSATIAMLESVTGGHDLGGTVTSTIGSTDTPVPMDERLQLWSNSWEVFSSAPVFGWGNRWLERWYQTRYSHIQYTLLHNGYLEILVRYGLFGAAIMAFMLAIFIRAVWRAYKAAIIPRAAWHAYSVCLFFFSLTLLSNSNNRLAIGESLAFASSAFACWCHMRLKGEYLAMSKVERKDAAVGT</sequence>
<proteinExistence type="predicted"/>
<feature type="transmembrane region" description="Helical" evidence="5">
    <location>
        <begin position="112"/>
        <end position="131"/>
    </location>
</feature>
<feature type="transmembrane region" description="Helical" evidence="5">
    <location>
        <begin position="237"/>
        <end position="255"/>
    </location>
</feature>
<reference evidence="7 8" key="1">
    <citation type="journal article" date="2009" name="J. Bacteriol.">
        <title>Genome sequences of three Agrobacterium biovars help elucidate the evolution of multichromosome genomes in bacteria.</title>
        <authorList>
            <person name="Slater S.C."/>
            <person name="Goldman B.S."/>
            <person name="Goodner B."/>
            <person name="Setubal J.C."/>
            <person name="Farrand S.K."/>
            <person name="Nester E.W."/>
            <person name="Burr T.J."/>
            <person name="Banta L."/>
            <person name="Dickerman A.W."/>
            <person name="Paulsen I."/>
            <person name="Otten L."/>
            <person name="Suen G."/>
            <person name="Welch R."/>
            <person name="Almeida N.F."/>
            <person name="Arnold F."/>
            <person name="Burton O.T."/>
            <person name="Du Z."/>
            <person name="Ewing A."/>
            <person name="Godsy E."/>
            <person name="Heisel S."/>
            <person name="Houmiel K.L."/>
            <person name="Jhaveri J."/>
            <person name="Lu J."/>
            <person name="Miller N.M."/>
            <person name="Norton S."/>
            <person name="Chen Q."/>
            <person name="Phoolcharoen W."/>
            <person name="Ohlin V."/>
            <person name="Ondrusek D."/>
            <person name="Pride N."/>
            <person name="Stricklin S.L."/>
            <person name="Sun J."/>
            <person name="Wheeler C."/>
            <person name="Wilson L."/>
            <person name="Zhu H."/>
            <person name="Wood D.W."/>
        </authorList>
    </citation>
    <scope>NUCLEOTIDE SEQUENCE [LARGE SCALE GENOMIC DNA]</scope>
    <source>
        <strain evidence="8">K84 / ATCC BAA-868</strain>
    </source>
</reference>
<feature type="transmembrane region" description="Helical" evidence="5">
    <location>
        <begin position="168"/>
        <end position="186"/>
    </location>
</feature>
<keyword evidence="2 5" id="KW-0812">Transmembrane</keyword>
<feature type="transmembrane region" description="Helical" evidence="5">
    <location>
        <begin position="433"/>
        <end position="451"/>
    </location>
</feature>
<dbReference type="GO" id="GO:0016020">
    <property type="term" value="C:membrane"/>
    <property type="evidence" value="ECO:0007669"/>
    <property type="project" value="UniProtKB-SubCell"/>
</dbReference>
<dbReference type="Proteomes" id="UP000001600">
    <property type="component" value="Chromosome 1"/>
</dbReference>
<feature type="transmembrane region" description="Helical" evidence="5">
    <location>
        <begin position="83"/>
        <end position="100"/>
    </location>
</feature>
<dbReference type="EMBL" id="CP000628">
    <property type="protein sequence ID" value="ACM28405.1"/>
    <property type="molecule type" value="Genomic_DNA"/>
</dbReference>
<feature type="transmembrane region" description="Helical" evidence="5">
    <location>
        <begin position="399"/>
        <end position="421"/>
    </location>
</feature>
<evidence type="ECO:0000256" key="3">
    <source>
        <dbReference type="ARBA" id="ARBA00022989"/>
    </source>
</evidence>
<dbReference type="AlphaFoldDB" id="B9JE60"/>
<keyword evidence="3 5" id="KW-1133">Transmembrane helix</keyword>
<organism evidence="7 8">
    <name type="scientific">Rhizobium rhizogenes (strain K84 / ATCC BAA-868)</name>
    <name type="common">Agrobacterium radiobacter</name>
    <dbReference type="NCBI Taxonomy" id="311403"/>
    <lineage>
        <taxon>Bacteria</taxon>
        <taxon>Pseudomonadati</taxon>
        <taxon>Pseudomonadota</taxon>
        <taxon>Alphaproteobacteria</taxon>
        <taxon>Hyphomicrobiales</taxon>
        <taxon>Rhizobiaceae</taxon>
        <taxon>Rhizobium/Agrobacterium group</taxon>
        <taxon>Rhizobium</taxon>
    </lineage>
</organism>